<evidence type="ECO:0000313" key="2">
    <source>
        <dbReference type="EMBL" id="PQM41304.1"/>
    </source>
</evidence>
<comment type="caution">
    <text evidence="2">The sequence shown here is derived from an EMBL/GenBank/DDBJ whole genome shotgun (WGS) entry which is preliminary data.</text>
</comment>
<dbReference type="EMBL" id="PJQY01002973">
    <property type="protein sequence ID" value="PQM41304.1"/>
    <property type="molecule type" value="Genomic_DNA"/>
</dbReference>
<sequence length="92" mass="10198">MKECSQTKILFETYYSVPCGGSAFSLKKYCSSIKCGFRLVHEQDVEQLNQIMKNKFIIKSTTSCPTKSADAQGQQRHDDEEASPSGSGSSHQ</sequence>
<feature type="region of interest" description="Disordered" evidence="1">
    <location>
        <begin position="64"/>
        <end position="92"/>
    </location>
</feature>
<dbReference type="AlphaFoldDB" id="A0A314UXP1"/>
<proteinExistence type="predicted"/>
<accession>A0A314UXP1</accession>
<feature type="compositionally biased region" description="Polar residues" evidence="1">
    <location>
        <begin position="64"/>
        <end position="74"/>
    </location>
</feature>
<evidence type="ECO:0000313" key="3">
    <source>
        <dbReference type="Proteomes" id="UP000250321"/>
    </source>
</evidence>
<evidence type="ECO:0000256" key="1">
    <source>
        <dbReference type="SAM" id="MobiDB-lite"/>
    </source>
</evidence>
<reference evidence="2 3" key="1">
    <citation type="submission" date="2018-02" db="EMBL/GenBank/DDBJ databases">
        <title>Draft genome of wild Prunus yedoensis var. nudiflora.</title>
        <authorList>
            <person name="Baek S."/>
            <person name="Kim J.-H."/>
            <person name="Choi K."/>
            <person name="Kim G.-B."/>
            <person name="Cho A."/>
            <person name="Jang H."/>
            <person name="Shin C.-H."/>
            <person name="Yu H.-J."/>
            <person name="Mun J.-H."/>
        </authorList>
    </citation>
    <scope>NUCLEOTIDE SEQUENCE [LARGE SCALE GENOMIC DNA]</scope>
    <source>
        <strain evidence="3">cv. Jeju island</strain>
        <tissue evidence="2">Leaf</tissue>
    </source>
</reference>
<dbReference type="Proteomes" id="UP000250321">
    <property type="component" value="Unassembled WGS sequence"/>
</dbReference>
<name>A0A314UXP1_PRUYE</name>
<protein>
    <submittedName>
        <fullName evidence="2">TMV resistance protein N</fullName>
    </submittedName>
</protein>
<keyword evidence="3" id="KW-1185">Reference proteome</keyword>
<organism evidence="2 3">
    <name type="scientific">Prunus yedoensis var. nudiflora</name>
    <dbReference type="NCBI Taxonomy" id="2094558"/>
    <lineage>
        <taxon>Eukaryota</taxon>
        <taxon>Viridiplantae</taxon>
        <taxon>Streptophyta</taxon>
        <taxon>Embryophyta</taxon>
        <taxon>Tracheophyta</taxon>
        <taxon>Spermatophyta</taxon>
        <taxon>Magnoliopsida</taxon>
        <taxon>eudicotyledons</taxon>
        <taxon>Gunneridae</taxon>
        <taxon>Pentapetalae</taxon>
        <taxon>rosids</taxon>
        <taxon>fabids</taxon>
        <taxon>Rosales</taxon>
        <taxon>Rosaceae</taxon>
        <taxon>Amygdaloideae</taxon>
        <taxon>Amygdaleae</taxon>
        <taxon>Prunus</taxon>
    </lineage>
</organism>
<gene>
    <name evidence="2" type="ORF">Pyn_07974</name>
</gene>